<evidence type="ECO:0000313" key="2">
    <source>
        <dbReference type="Proteomes" id="UP000232323"/>
    </source>
</evidence>
<gene>
    <name evidence="1" type="ORF">CEUSTIGMA_g13866.t1</name>
</gene>
<dbReference type="EMBL" id="BEGY01000311">
    <property type="protein sequence ID" value="GAX86456.1"/>
    <property type="molecule type" value="Genomic_DNA"/>
</dbReference>
<name>A0A250XTU0_9CHLO</name>
<dbReference type="STRING" id="1157962.A0A250XTU0"/>
<organism evidence="1 2">
    <name type="scientific">Chlamydomonas eustigma</name>
    <dbReference type="NCBI Taxonomy" id="1157962"/>
    <lineage>
        <taxon>Eukaryota</taxon>
        <taxon>Viridiplantae</taxon>
        <taxon>Chlorophyta</taxon>
        <taxon>core chlorophytes</taxon>
        <taxon>Chlorophyceae</taxon>
        <taxon>CS clade</taxon>
        <taxon>Chlamydomonadales</taxon>
        <taxon>Chlamydomonadaceae</taxon>
        <taxon>Chlamydomonas</taxon>
    </lineage>
</organism>
<dbReference type="OrthoDB" id="10545597at2759"/>
<dbReference type="Proteomes" id="UP000232323">
    <property type="component" value="Unassembled WGS sequence"/>
</dbReference>
<evidence type="ECO:0000313" key="1">
    <source>
        <dbReference type="EMBL" id="GAX86456.1"/>
    </source>
</evidence>
<proteinExistence type="predicted"/>
<sequence length="106" mass="11906">MYKEYTDSAFNLWRTSGKQTVGDYFADGPGVKEAIKKFQVEIKEFKAKEAALLAKAEEDGEELAYEIRTSQWRYSVPGLTLPGESLEAAEHDVKNVINYDGGLQPQ</sequence>
<keyword evidence="2" id="KW-1185">Reference proteome</keyword>
<dbReference type="AlphaFoldDB" id="A0A250XTU0"/>
<protein>
    <submittedName>
        <fullName evidence="1">Uncharacterized protein</fullName>
    </submittedName>
</protein>
<reference evidence="1 2" key="1">
    <citation type="submission" date="2017-08" db="EMBL/GenBank/DDBJ databases">
        <title>Acidophilic green algal genome provides insights into adaptation to an acidic environment.</title>
        <authorList>
            <person name="Hirooka S."/>
            <person name="Hirose Y."/>
            <person name="Kanesaki Y."/>
            <person name="Higuchi S."/>
            <person name="Fujiwara T."/>
            <person name="Onuma R."/>
            <person name="Era A."/>
            <person name="Ohbayashi R."/>
            <person name="Uzuka A."/>
            <person name="Nozaki H."/>
            <person name="Yoshikawa H."/>
            <person name="Miyagishima S.Y."/>
        </authorList>
    </citation>
    <scope>NUCLEOTIDE SEQUENCE [LARGE SCALE GENOMIC DNA]</scope>
    <source>
        <strain evidence="1 2">NIES-2499</strain>
    </source>
</reference>
<comment type="caution">
    <text evidence="1">The sequence shown here is derived from an EMBL/GenBank/DDBJ whole genome shotgun (WGS) entry which is preliminary data.</text>
</comment>
<accession>A0A250XTU0</accession>